<dbReference type="PANTHER" id="PTHR28094:SF1">
    <property type="entry name" value="MEIOTICALLY UP-REGULATED GENE 113 PROTEIN"/>
    <property type="match status" value="1"/>
</dbReference>
<dbReference type="InterPro" id="IPR053006">
    <property type="entry name" value="Meiosis_regulatory"/>
</dbReference>
<dbReference type="Proteomes" id="UP000297245">
    <property type="component" value="Unassembled WGS sequence"/>
</dbReference>
<dbReference type="Pfam" id="PF10544">
    <property type="entry name" value="T5orf172"/>
    <property type="match status" value="1"/>
</dbReference>
<dbReference type="InterPro" id="IPR018306">
    <property type="entry name" value="Phage_T5_Orf172_DNA-bd"/>
</dbReference>
<dbReference type="PANTHER" id="PTHR28094">
    <property type="entry name" value="MEIOTICALLY UP-REGULATED GENE 113 PROTEIN"/>
    <property type="match status" value="1"/>
</dbReference>
<accession>A0A4S8KP10</accession>
<keyword evidence="3" id="KW-1185">Reference proteome</keyword>
<organism evidence="2 3">
    <name type="scientific">Dendrothele bispora (strain CBS 962.96)</name>
    <dbReference type="NCBI Taxonomy" id="1314807"/>
    <lineage>
        <taxon>Eukaryota</taxon>
        <taxon>Fungi</taxon>
        <taxon>Dikarya</taxon>
        <taxon>Basidiomycota</taxon>
        <taxon>Agaricomycotina</taxon>
        <taxon>Agaricomycetes</taxon>
        <taxon>Agaricomycetidae</taxon>
        <taxon>Agaricales</taxon>
        <taxon>Agaricales incertae sedis</taxon>
        <taxon>Dendrothele</taxon>
    </lineage>
</organism>
<protein>
    <recommendedName>
        <fullName evidence="1">Bacteriophage T5 Orf172 DNA-binding domain-containing protein</fullName>
    </recommendedName>
</protein>
<name>A0A4S8KP10_DENBC</name>
<dbReference type="OrthoDB" id="3051291at2759"/>
<evidence type="ECO:0000313" key="2">
    <source>
        <dbReference type="EMBL" id="THU77303.1"/>
    </source>
</evidence>
<feature type="domain" description="Bacteriophage T5 Orf172 DNA-binding" evidence="1">
    <location>
        <begin position="38"/>
        <end position="123"/>
    </location>
</feature>
<evidence type="ECO:0000313" key="3">
    <source>
        <dbReference type="Proteomes" id="UP000297245"/>
    </source>
</evidence>
<reference evidence="2 3" key="1">
    <citation type="journal article" date="2019" name="Nat. Ecol. Evol.">
        <title>Megaphylogeny resolves global patterns of mushroom evolution.</title>
        <authorList>
            <person name="Varga T."/>
            <person name="Krizsan K."/>
            <person name="Foldi C."/>
            <person name="Dima B."/>
            <person name="Sanchez-Garcia M."/>
            <person name="Sanchez-Ramirez S."/>
            <person name="Szollosi G.J."/>
            <person name="Szarkandi J.G."/>
            <person name="Papp V."/>
            <person name="Albert L."/>
            <person name="Andreopoulos W."/>
            <person name="Angelini C."/>
            <person name="Antonin V."/>
            <person name="Barry K.W."/>
            <person name="Bougher N.L."/>
            <person name="Buchanan P."/>
            <person name="Buyck B."/>
            <person name="Bense V."/>
            <person name="Catcheside P."/>
            <person name="Chovatia M."/>
            <person name="Cooper J."/>
            <person name="Damon W."/>
            <person name="Desjardin D."/>
            <person name="Finy P."/>
            <person name="Geml J."/>
            <person name="Haridas S."/>
            <person name="Hughes K."/>
            <person name="Justo A."/>
            <person name="Karasinski D."/>
            <person name="Kautmanova I."/>
            <person name="Kiss B."/>
            <person name="Kocsube S."/>
            <person name="Kotiranta H."/>
            <person name="LaButti K.M."/>
            <person name="Lechner B.E."/>
            <person name="Liimatainen K."/>
            <person name="Lipzen A."/>
            <person name="Lukacs Z."/>
            <person name="Mihaltcheva S."/>
            <person name="Morgado L.N."/>
            <person name="Niskanen T."/>
            <person name="Noordeloos M.E."/>
            <person name="Ohm R.A."/>
            <person name="Ortiz-Santana B."/>
            <person name="Ovrebo C."/>
            <person name="Racz N."/>
            <person name="Riley R."/>
            <person name="Savchenko A."/>
            <person name="Shiryaev A."/>
            <person name="Soop K."/>
            <person name="Spirin V."/>
            <person name="Szebenyi C."/>
            <person name="Tomsovsky M."/>
            <person name="Tulloss R.E."/>
            <person name="Uehling J."/>
            <person name="Grigoriev I.V."/>
            <person name="Vagvolgyi C."/>
            <person name="Papp T."/>
            <person name="Martin F.M."/>
            <person name="Miettinen O."/>
            <person name="Hibbett D.S."/>
            <person name="Nagy L.G."/>
        </authorList>
    </citation>
    <scope>NUCLEOTIDE SEQUENCE [LARGE SCALE GENOMIC DNA]</scope>
    <source>
        <strain evidence="2 3">CBS 962.96</strain>
    </source>
</reference>
<sequence>MPSFYYLLFCPSVRRILAAPLTRHENSGSIYTLRLGYSYTFKIGQTKRPFCTRFAEHCRRCPSNGYSAERNLKCRYAKKTEQLVHALLREMGMQRTPTPCNDCGTRHREFFHLPPGFDDDCIDDLLVFVKSVVEYLY</sequence>
<proteinExistence type="predicted"/>
<evidence type="ECO:0000259" key="1">
    <source>
        <dbReference type="Pfam" id="PF10544"/>
    </source>
</evidence>
<gene>
    <name evidence="2" type="ORF">K435DRAFT_812582</name>
</gene>
<dbReference type="EMBL" id="ML180484">
    <property type="protein sequence ID" value="THU77303.1"/>
    <property type="molecule type" value="Genomic_DNA"/>
</dbReference>
<dbReference type="AlphaFoldDB" id="A0A4S8KP10"/>